<dbReference type="InterPro" id="IPR003362">
    <property type="entry name" value="Bact_transf"/>
</dbReference>
<gene>
    <name evidence="5" type="ORF">GCM10010170_061690</name>
</gene>
<sequence length="340" mass="37391">MRVWVLLFPLLLAFLPAVVLTSSVPPRVRAWACRVAFVVTAALIAAPWVWLRLGHELPARVAMILITGSFAGGIVLSGATAGIVEDNAPPPPAIQHAVLRYHTGCTLRPDPRGKRVLDVTGALVGLALTLPLWPIIGLLIWFEEPGPIFFTKNSVGRGGRTFRQFKFRSMQYGAERLTGPVLSPAGDPRTLRVGRRLRRWHLDELPELINVLSGSMSLVGPRPLRTVLVRKHLEQVPGYAERHTTRPGIACIAQIEKFHMPPQERLVKDLAYIERQSVRLDLELLVQAVLTTVRGQRHYDEPVLAAPAPPAAPISPAVPTSRTDGQLPRPVEHASQAQDT</sequence>
<evidence type="ECO:0000313" key="6">
    <source>
        <dbReference type="Proteomes" id="UP001501444"/>
    </source>
</evidence>
<evidence type="ECO:0000256" key="1">
    <source>
        <dbReference type="ARBA" id="ARBA00006464"/>
    </source>
</evidence>
<organism evidence="5 6">
    <name type="scientific">Dactylosporangium salmoneum</name>
    <dbReference type="NCBI Taxonomy" id="53361"/>
    <lineage>
        <taxon>Bacteria</taxon>
        <taxon>Bacillati</taxon>
        <taxon>Actinomycetota</taxon>
        <taxon>Actinomycetes</taxon>
        <taxon>Micromonosporales</taxon>
        <taxon>Micromonosporaceae</taxon>
        <taxon>Dactylosporangium</taxon>
    </lineage>
</organism>
<feature type="transmembrane region" description="Helical" evidence="3">
    <location>
        <begin position="31"/>
        <end position="51"/>
    </location>
</feature>
<protein>
    <recommendedName>
        <fullName evidence="4">Bacterial sugar transferase domain-containing protein</fullName>
    </recommendedName>
</protein>
<dbReference type="Proteomes" id="UP001501444">
    <property type="component" value="Unassembled WGS sequence"/>
</dbReference>
<keyword evidence="6" id="KW-1185">Reference proteome</keyword>
<proteinExistence type="inferred from homology"/>
<name>A0ABP5U0R6_9ACTN</name>
<accession>A0ABP5U0R6</accession>
<feature type="domain" description="Bacterial sugar transferase" evidence="4">
    <location>
        <begin position="114"/>
        <end position="293"/>
    </location>
</feature>
<dbReference type="PANTHER" id="PTHR30576:SF0">
    <property type="entry name" value="UNDECAPRENYL-PHOSPHATE N-ACETYLGALACTOSAMINYL 1-PHOSPHATE TRANSFERASE-RELATED"/>
    <property type="match status" value="1"/>
</dbReference>
<keyword evidence="3" id="KW-1133">Transmembrane helix</keyword>
<evidence type="ECO:0000313" key="5">
    <source>
        <dbReference type="EMBL" id="GAA2364157.1"/>
    </source>
</evidence>
<comment type="caution">
    <text evidence="5">The sequence shown here is derived from an EMBL/GenBank/DDBJ whole genome shotgun (WGS) entry which is preliminary data.</text>
</comment>
<keyword evidence="3" id="KW-0812">Transmembrane</keyword>
<dbReference type="Pfam" id="PF02397">
    <property type="entry name" value="Bac_transf"/>
    <property type="match status" value="1"/>
</dbReference>
<dbReference type="EMBL" id="BAAARV010000059">
    <property type="protein sequence ID" value="GAA2364157.1"/>
    <property type="molecule type" value="Genomic_DNA"/>
</dbReference>
<evidence type="ECO:0000256" key="3">
    <source>
        <dbReference type="SAM" id="Phobius"/>
    </source>
</evidence>
<comment type="similarity">
    <text evidence="1">Belongs to the bacterial sugar transferase family.</text>
</comment>
<feature type="transmembrane region" description="Helical" evidence="3">
    <location>
        <begin position="63"/>
        <end position="84"/>
    </location>
</feature>
<feature type="region of interest" description="Disordered" evidence="2">
    <location>
        <begin position="304"/>
        <end position="340"/>
    </location>
</feature>
<dbReference type="PANTHER" id="PTHR30576">
    <property type="entry name" value="COLANIC BIOSYNTHESIS UDP-GLUCOSE LIPID CARRIER TRANSFERASE"/>
    <property type="match status" value="1"/>
</dbReference>
<evidence type="ECO:0000256" key="2">
    <source>
        <dbReference type="SAM" id="MobiDB-lite"/>
    </source>
</evidence>
<dbReference type="RefSeq" id="WP_344616059.1">
    <property type="nucleotide sequence ID" value="NZ_BAAARV010000059.1"/>
</dbReference>
<keyword evidence="3" id="KW-0472">Membrane</keyword>
<evidence type="ECO:0000259" key="4">
    <source>
        <dbReference type="Pfam" id="PF02397"/>
    </source>
</evidence>
<feature type="transmembrane region" description="Helical" evidence="3">
    <location>
        <begin position="119"/>
        <end position="142"/>
    </location>
</feature>
<reference evidence="6" key="1">
    <citation type="journal article" date="2019" name="Int. J. Syst. Evol. Microbiol.">
        <title>The Global Catalogue of Microorganisms (GCM) 10K type strain sequencing project: providing services to taxonomists for standard genome sequencing and annotation.</title>
        <authorList>
            <consortium name="The Broad Institute Genomics Platform"/>
            <consortium name="The Broad Institute Genome Sequencing Center for Infectious Disease"/>
            <person name="Wu L."/>
            <person name="Ma J."/>
        </authorList>
    </citation>
    <scope>NUCLEOTIDE SEQUENCE [LARGE SCALE GENOMIC DNA]</scope>
    <source>
        <strain evidence="6">JCM 3272</strain>
    </source>
</reference>